<dbReference type="PANTHER" id="PTHR36578:SF1">
    <property type="entry name" value="APPLE DOMAIN-CONTAINING PROTEIN"/>
    <property type="match status" value="1"/>
</dbReference>
<sequence>MRSHFLLAALAATVAAVDDGPAVEVPDALDTAYLKSLPEPEIVIVPGLAEQVVNYNADAAVATAAAAVSDAPLSVFPAQTADAINAAGDSPAQETGTPTRRQVVRGQLMVRAACDPEATNGNPYNIDASSYAAFKADPNIASVANAAATPAGYFQNFKNADGANSASAYLGYTLLSTGYDVALCAKKCTEKDGCLAFNIFFERSPVVNPGPGCENPLATANIKCSFWGVPLDPTTATNKGQWRDQFQVGIAGSTAYTSYSVGGPVDGYNGPASLNQASMQAPLRDCAGTWTYMGYKIYTNQPFDPRLCSAACDAQTEYNIAHPPASGKPSKCAAFGTYLVHKQTSSGSSITGQMCTMYTSDFAATYATNTGSTDADGTKWTFSNSFWYSKADRQPICTSSIDYLKTEGQEFCSSYISYSAPQATVSTTVTPAERIVATETSTTTVTTAGVNTVTGNAQWKRGLRFARQEVTPDSAPAPTPAPIASLATIDAVIETVDNLGPSTVAILTEYTTGAAPTNGTAPLARRAVPTPASVAGWAASRISEACSSVATGTATVVNTVFASQTTTTTVVATTTAGLSTCVVPSQLAEYKNLVPIWGRWDASKGTPGANPYGVRGGSAVVQLPFPLCLFGVCTSVIQVKTDGAFYFTNPNNHNEAITMNVYQGTDQYMYTGWPVGVYWRVTGAQGSRQLTLSWYAATFDWGHATMHVTATWYENAPGTVYYKYYDAVQVYRNNHGIQKVVLKGSSPYVRVWPASSFMTPGTQIKIVTQSDGTAVSMPSQRNRVNCCTDLAGWHSCTEWQPQVL</sequence>
<dbReference type="OrthoDB" id="271448at2759"/>
<evidence type="ECO:0000256" key="1">
    <source>
        <dbReference type="SAM" id="SignalP"/>
    </source>
</evidence>
<feature type="signal peptide" evidence="1">
    <location>
        <begin position="1"/>
        <end position="16"/>
    </location>
</feature>
<feature type="chain" id="PRO_5007293202" description="Apple domain-containing protein" evidence="1">
    <location>
        <begin position="17"/>
        <end position="804"/>
    </location>
</feature>
<dbReference type="AlphaFoldDB" id="A0A136IWB4"/>
<dbReference type="InParanoid" id="A0A136IWB4"/>
<accession>A0A136IWB4</accession>
<organism evidence="2 3">
    <name type="scientific">Microdochium bolleyi</name>
    <dbReference type="NCBI Taxonomy" id="196109"/>
    <lineage>
        <taxon>Eukaryota</taxon>
        <taxon>Fungi</taxon>
        <taxon>Dikarya</taxon>
        <taxon>Ascomycota</taxon>
        <taxon>Pezizomycotina</taxon>
        <taxon>Sordariomycetes</taxon>
        <taxon>Xylariomycetidae</taxon>
        <taxon>Xylariales</taxon>
        <taxon>Microdochiaceae</taxon>
        <taxon>Microdochium</taxon>
    </lineage>
</organism>
<keyword evidence="3" id="KW-1185">Reference proteome</keyword>
<dbReference type="STRING" id="196109.A0A136IWB4"/>
<dbReference type="PANTHER" id="PTHR36578">
    <property type="entry name" value="CHROMOSOME 15, WHOLE GENOME SHOTGUN SEQUENCE"/>
    <property type="match status" value="1"/>
</dbReference>
<evidence type="ECO:0008006" key="4">
    <source>
        <dbReference type="Google" id="ProtNLM"/>
    </source>
</evidence>
<dbReference type="Proteomes" id="UP000070501">
    <property type="component" value="Unassembled WGS sequence"/>
</dbReference>
<dbReference type="EMBL" id="KQ964256">
    <property type="protein sequence ID" value="KXJ89201.1"/>
    <property type="molecule type" value="Genomic_DNA"/>
</dbReference>
<keyword evidence="1" id="KW-0732">Signal</keyword>
<protein>
    <recommendedName>
        <fullName evidence="4">Apple domain-containing protein</fullName>
    </recommendedName>
</protein>
<proteinExistence type="predicted"/>
<evidence type="ECO:0000313" key="2">
    <source>
        <dbReference type="EMBL" id="KXJ89201.1"/>
    </source>
</evidence>
<gene>
    <name evidence="2" type="ORF">Micbo1qcDRAFT_197027</name>
</gene>
<reference evidence="3" key="1">
    <citation type="submission" date="2016-02" db="EMBL/GenBank/DDBJ databases">
        <title>Draft genome sequence of Microdochium bolleyi, a fungal endophyte of beachgrass.</title>
        <authorList>
            <consortium name="DOE Joint Genome Institute"/>
            <person name="David A.S."/>
            <person name="May G."/>
            <person name="Haridas S."/>
            <person name="Lim J."/>
            <person name="Wang M."/>
            <person name="Labutti K."/>
            <person name="Lipzen A."/>
            <person name="Barry K."/>
            <person name="Grigoriev I.V."/>
        </authorList>
    </citation>
    <scope>NUCLEOTIDE SEQUENCE [LARGE SCALE GENOMIC DNA]</scope>
    <source>
        <strain evidence="3">J235TASD1</strain>
    </source>
</reference>
<evidence type="ECO:0000313" key="3">
    <source>
        <dbReference type="Proteomes" id="UP000070501"/>
    </source>
</evidence>
<name>A0A136IWB4_9PEZI</name>